<dbReference type="Proteomes" id="UP001238088">
    <property type="component" value="Unassembled WGS sequence"/>
</dbReference>
<evidence type="ECO:0000313" key="1">
    <source>
        <dbReference type="EMBL" id="MDQ0268377.1"/>
    </source>
</evidence>
<comment type="caution">
    <text evidence="1">The sequence shown here is derived from an EMBL/GenBank/DDBJ whole genome shotgun (WGS) entry which is preliminary data.</text>
</comment>
<dbReference type="EMBL" id="JAUSUB010000001">
    <property type="protein sequence ID" value="MDQ0268377.1"/>
    <property type="molecule type" value="Genomic_DNA"/>
</dbReference>
<gene>
    <name evidence="1" type="ORF">J2S17_000246</name>
</gene>
<keyword evidence="2" id="KW-1185">Reference proteome</keyword>
<protein>
    <submittedName>
        <fullName evidence="1">Uncharacterized protein</fullName>
    </submittedName>
</protein>
<name>A0ABU0AAU2_9BACI</name>
<dbReference type="RefSeq" id="WP_307471080.1">
    <property type="nucleotide sequence ID" value="NZ_JAUSUB010000001.1"/>
</dbReference>
<reference evidence="1 2" key="1">
    <citation type="submission" date="2023-07" db="EMBL/GenBank/DDBJ databases">
        <title>Genomic Encyclopedia of Type Strains, Phase IV (KMG-IV): sequencing the most valuable type-strain genomes for metagenomic binning, comparative biology and taxonomic classification.</title>
        <authorList>
            <person name="Goeker M."/>
        </authorList>
    </citation>
    <scope>NUCLEOTIDE SEQUENCE [LARGE SCALE GENOMIC DNA]</scope>
    <source>
        <strain evidence="1 2">DSM 23494</strain>
    </source>
</reference>
<proteinExistence type="predicted"/>
<sequence length="42" mass="4982">MEVIIADIDNLLEITSWMAEEDVKQTIRQFEIDELLDETKGW</sequence>
<evidence type="ECO:0000313" key="2">
    <source>
        <dbReference type="Proteomes" id="UP001238088"/>
    </source>
</evidence>
<accession>A0ABU0AAU2</accession>
<organism evidence="1 2">
    <name type="scientific">Cytobacillus purgationiresistens</name>
    <dbReference type="NCBI Taxonomy" id="863449"/>
    <lineage>
        <taxon>Bacteria</taxon>
        <taxon>Bacillati</taxon>
        <taxon>Bacillota</taxon>
        <taxon>Bacilli</taxon>
        <taxon>Bacillales</taxon>
        <taxon>Bacillaceae</taxon>
        <taxon>Cytobacillus</taxon>
    </lineage>
</organism>